<evidence type="ECO:0000256" key="2">
    <source>
        <dbReference type="ARBA" id="ARBA00023125"/>
    </source>
</evidence>
<reference evidence="6" key="1">
    <citation type="submission" date="2022-04" db="EMBL/GenBank/DDBJ databases">
        <title>Roseibium sp. CAU 1639 isolated from mud.</title>
        <authorList>
            <person name="Kim W."/>
        </authorList>
    </citation>
    <scope>NUCLEOTIDE SEQUENCE</scope>
    <source>
        <strain evidence="6">CAU 1639</strain>
    </source>
</reference>
<dbReference type="SUPFAM" id="SSF46689">
    <property type="entry name" value="Homeodomain-like"/>
    <property type="match status" value="1"/>
</dbReference>
<keyword evidence="7" id="KW-1185">Reference proteome</keyword>
<sequence length="199" mass="22368">MSSVDRVARTRAEILDSAWDLISVRGAEVSLAEIAKAAGISRQSVYDHFGSRGGLILGLVRRADERLDIKARFDEAFETVNPAKRLEASIEVWIRFVEEIYPVASDLIRLRSTDADASAAWEDRMSELRDWLLILTGSLERDGALQADWSAKEAADYLWASFSVQSWGLLTRDCSWSEERALEVLKRTIRQALLRPAVA</sequence>
<dbReference type="PRINTS" id="PR00455">
    <property type="entry name" value="HTHTETR"/>
</dbReference>
<proteinExistence type="predicted"/>
<evidence type="ECO:0000313" key="7">
    <source>
        <dbReference type="Proteomes" id="UP001431221"/>
    </source>
</evidence>
<feature type="domain" description="HTH tetR-type" evidence="5">
    <location>
        <begin position="8"/>
        <end position="67"/>
    </location>
</feature>
<dbReference type="Proteomes" id="UP001431221">
    <property type="component" value="Unassembled WGS sequence"/>
</dbReference>
<dbReference type="InterPro" id="IPR001647">
    <property type="entry name" value="HTH_TetR"/>
</dbReference>
<dbReference type="PANTHER" id="PTHR47506:SF6">
    <property type="entry name" value="HTH-TYPE TRANSCRIPTIONAL REPRESSOR NEMR"/>
    <property type="match status" value="1"/>
</dbReference>
<dbReference type="RefSeq" id="WP_248153129.1">
    <property type="nucleotide sequence ID" value="NZ_JALNMJ010000004.1"/>
</dbReference>
<name>A0ABT0GRW0_9HYPH</name>
<comment type="caution">
    <text evidence="6">The sequence shown here is derived from an EMBL/GenBank/DDBJ whole genome shotgun (WGS) entry which is preliminary data.</text>
</comment>
<gene>
    <name evidence="6" type="ORF">M0H32_08415</name>
</gene>
<dbReference type="PROSITE" id="PS50977">
    <property type="entry name" value="HTH_TETR_2"/>
    <property type="match status" value="1"/>
</dbReference>
<evidence type="ECO:0000256" key="1">
    <source>
        <dbReference type="ARBA" id="ARBA00023015"/>
    </source>
</evidence>
<evidence type="ECO:0000313" key="6">
    <source>
        <dbReference type="EMBL" id="MCK7612181.1"/>
    </source>
</evidence>
<evidence type="ECO:0000256" key="3">
    <source>
        <dbReference type="ARBA" id="ARBA00023163"/>
    </source>
</evidence>
<evidence type="ECO:0000259" key="5">
    <source>
        <dbReference type="PROSITE" id="PS50977"/>
    </source>
</evidence>
<keyword evidence="3" id="KW-0804">Transcription</keyword>
<dbReference type="EMBL" id="JALNMJ010000004">
    <property type="protein sequence ID" value="MCK7612181.1"/>
    <property type="molecule type" value="Genomic_DNA"/>
</dbReference>
<accession>A0ABT0GRW0</accession>
<feature type="DNA-binding region" description="H-T-H motif" evidence="4">
    <location>
        <begin position="30"/>
        <end position="49"/>
    </location>
</feature>
<protein>
    <submittedName>
        <fullName evidence="6">TetR/AcrR family transcriptional regulator</fullName>
    </submittedName>
</protein>
<dbReference type="Pfam" id="PF00440">
    <property type="entry name" value="TetR_N"/>
    <property type="match status" value="1"/>
</dbReference>
<keyword evidence="2 4" id="KW-0238">DNA-binding</keyword>
<dbReference type="PANTHER" id="PTHR47506">
    <property type="entry name" value="TRANSCRIPTIONAL REGULATORY PROTEIN"/>
    <property type="match status" value="1"/>
</dbReference>
<evidence type="ECO:0000256" key="4">
    <source>
        <dbReference type="PROSITE-ProRule" id="PRU00335"/>
    </source>
</evidence>
<organism evidence="6 7">
    <name type="scientific">Roseibium sediminicola</name>
    <dbReference type="NCBI Taxonomy" id="2933272"/>
    <lineage>
        <taxon>Bacteria</taxon>
        <taxon>Pseudomonadati</taxon>
        <taxon>Pseudomonadota</taxon>
        <taxon>Alphaproteobacteria</taxon>
        <taxon>Hyphomicrobiales</taxon>
        <taxon>Stappiaceae</taxon>
        <taxon>Roseibium</taxon>
    </lineage>
</organism>
<dbReference type="InterPro" id="IPR009057">
    <property type="entry name" value="Homeodomain-like_sf"/>
</dbReference>
<keyword evidence="1" id="KW-0805">Transcription regulation</keyword>
<dbReference type="Gene3D" id="1.10.357.10">
    <property type="entry name" value="Tetracycline Repressor, domain 2"/>
    <property type="match status" value="1"/>
</dbReference>